<name>A0A1H0K8V7_9BACT</name>
<dbReference type="PANTHER" id="PTHR32182">
    <property type="entry name" value="DNA REPLICATION AND REPAIR PROTEIN RECF"/>
    <property type="match status" value="1"/>
</dbReference>
<dbReference type="InterPro" id="IPR026866">
    <property type="entry name" value="CR006_AAA"/>
</dbReference>
<sequence>MITQLVIKNVASYDSTGVDIDTNKKINFFFGYNGSGKSTIARFLHDVTLPATEKAPEFNDCSQTGFDPAAQTILVYNEEFRNENFISKDEQRGIFSLNKTNEEVDKQIIILNDEIRILRNLRTGATAREDKLRQLQERKQRALEEIVFSKRNQFSSCRNATLPYGSSKKSFLAHIRPFLKSTEPIKTLPELLQEYNRLYANGLKQIPTNIDIDALKALVGKEPEISSLLDEVIVGNKDVDIAKLIDQLQISTWVENGLAYMEQSGDVCPFCQQPFADKNALKHKFEQFFDKSYKEKMETLRTKAGVYYKELQSLLSVLDSIVKVFNPANKVSSAVSEIKDLCDNFVKTINEKKDRPNEKKSIRSLSDLLPKIEEIKAFVDKNNRDFANIANLQRGWINDVQKYIVEECRADIERFDRWAEKCGCVLLENGFTQTSLEEHEAYLRHQTDELRKKTVNTTDAVNNIKKILKNVGFDNFEIKEKKDDTTAAPTYYLKRNGTSPANVYKSLSEGEKTFISFLYFHQLCLGTDDIEHSASKKKIIVIDDPVSSLDSKVMFVITTLIHQLARYKGKAPKSDMQEFLNPNVEQIFIFTHNFYFYKEVSFNRRPINKSQTHHIIEKTNAVSHISYTGNDCTLKNDYSMMWENLKKAKASIGEDKSQNVMLANTMRRVIDSYLDFVGIKKTGTTITWSAIDSFEEGSPEYIVESAFISIINDESHGLAAMDDMYYDSIVKQKPEVIFNAFKALFKEIGQSHYEYMMDESFED</sequence>
<accession>A0A1H0K8V7</accession>
<reference evidence="4" key="1">
    <citation type="submission" date="2016-10" db="EMBL/GenBank/DDBJ databases">
        <authorList>
            <person name="de Groot N.N."/>
        </authorList>
    </citation>
    <scope>NUCLEOTIDE SEQUENCE [LARGE SCALE GENOMIC DNA]</scope>
    <source>
        <strain evidence="4">BP1-145</strain>
    </source>
</reference>
<organism evidence="3 4">
    <name type="scientific">Prevotella communis</name>
    <dbReference type="NCBI Taxonomy" id="2913614"/>
    <lineage>
        <taxon>Bacteria</taxon>
        <taxon>Pseudomonadati</taxon>
        <taxon>Bacteroidota</taxon>
        <taxon>Bacteroidia</taxon>
        <taxon>Bacteroidales</taxon>
        <taxon>Prevotellaceae</taxon>
        <taxon>Prevotella</taxon>
    </lineage>
</organism>
<protein>
    <submittedName>
        <fullName evidence="3">Wobble nucleotide-excising tRNase</fullName>
    </submittedName>
</protein>
<dbReference type="Gene3D" id="3.40.50.300">
    <property type="entry name" value="P-loop containing nucleotide triphosphate hydrolases"/>
    <property type="match status" value="2"/>
</dbReference>
<dbReference type="Pfam" id="PF13166">
    <property type="entry name" value="AAA_13"/>
    <property type="match status" value="1"/>
</dbReference>
<evidence type="ECO:0000259" key="2">
    <source>
        <dbReference type="Pfam" id="PF13166"/>
    </source>
</evidence>
<dbReference type="EMBL" id="FNIW01000024">
    <property type="protein sequence ID" value="SDO52324.1"/>
    <property type="molecule type" value="Genomic_DNA"/>
</dbReference>
<dbReference type="OrthoDB" id="9795565at2"/>
<dbReference type="GO" id="GO:0000731">
    <property type="term" value="P:DNA synthesis involved in DNA repair"/>
    <property type="evidence" value="ECO:0007669"/>
    <property type="project" value="TreeGrafter"/>
</dbReference>
<dbReference type="GO" id="GO:0006302">
    <property type="term" value="P:double-strand break repair"/>
    <property type="evidence" value="ECO:0007669"/>
    <property type="project" value="TreeGrafter"/>
</dbReference>
<evidence type="ECO:0000256" key="1">
    <source>
        <dbReference type="SAM" id="Coils"/>
    </source>
</evidence>
<dbReference type="RefSeq" id="WP_091854821.1">
    <property type="nucleotide sequence ID" value="NZ_FNIW01000024.1"/>
</dbReference>
<dbReference type="AlphaFoldDB" id="A0A1H0K8V7"/>
<keyword evidence="1" id="KW-0175">Coiled coil</keyword>
<evidence type="ECO:0000313" key="4">
    <source>
        <dbReference type="Proteomes" id="UP000199134"/>
    </source>
</evidence>
<dbReference type="SUPFAM" id="SSF52540">
    <property type="entry name" value="P-loop containing nucleoside triphosphate hydrolases"/>
    <property type="match status" value="1"/>
</dbReference>
<feature type="coiled-coil region" evidence="1">
    <location>
        <begin position="101"/>
        <end position="152"/>
    </location>
</feature>
<evidence type="ECO:0000313" key="3">
    <source>
        <dbReference type="EMBL" id="SDO52324.1"/>
    </source>
</evidence>
<gene>
    <name evidence="3" type="ORF">SAMN04487900_1248</name>
</gene>
<proteinExistence type="predicted"/>
<feature type="domain" description="Protein CR006 P-loop" evidence="2">
    <location>
        <begin position="9"/>
        <end position="743"/>
    </location>
</feature>
<dbReference type="Proteomes" id="UP000199134">
    <property type="component" value="Unassembled WGS sequence"/>
</dbReference>
<dbReference type="InterPro" id="IPR027417">
    <property type="entry name" value="P-loop_NTPase"/>
</dbReference>
<comment type="caution">
    <text evidence="3">The sequence shown here is derived from an EMBL/GenBank/DDBJ whole genome shotgun (WGS) entry which is preliminary data.</text>
</comment>
<dbReference type="PANTHER" id="PTHR32182:SF22">
    <property type="entry name" value="ATP-DEPENDENT ENDONUCLEASE, OLD FAMILY-RELATED"/>
    <property type="match status" value="1"/>
</dbReference>